<dbReference type="InterPro" id="IPR005467">
    <property type="entry name" value="His_kinase_dom"/>
</dbReference>
<dbReference type="Gene3D" id="3.30.565.10">
    <property type="entry name" value="Histidine kinase-like ATPase, C-terminal domain"/>
    <property type="match status" value="1"/>
</dbReference>
<keyword evidence="15" id="KW-1185">Reference proteome</keyword>
<dbReference type="Pfam" id="PF00512">
    <property type="entry name" value="HisKA"/>
    <property type="match status" value="1"/>
</dbReference>
<dbReference type="InterPro" id="IPR000700">
    <property type="entry name" value="PAS-assoc_C"/>
</dbReference>
<organism evidence="14 15">
    <name type="scientific">Desulfovibrio ferrophilus</name>
    <dbReference type="NCBI Taxonomy" id="241368"/>
    <lineage>
        <taxon>Bacteria</taxon>
        <taxon>Pseudomonadati</taxon>
        <taxon>Thermodesulfobacteriota</taxon>
        <taxon>Desulfovibrionia</taxon>
        <taxon>Desulfovibrionales</taxon>
        <taxon>Desulfovibrionaceae</taxon>
        <taxon>Desulfovibrio</taxon>
    </lineage>
</organism>
<name>A0A2Z6AXT0_9BACT</name>
<dbReference type="SMART" id="SM00387">
    <property type="entry name" value="HATPase_c"/>
    <property type="match status" value="1"/>
</dbReference>
<evidence type="ECO:0000256" key="9">
    <source>
        <dbReference type="SAM" id="Phobius"/>
    </source>
</evidence>
<evidence type="ECO:0000256" key="5">
    <source>
        <dbReference type="ARBA" id="ARBA00022679"/>
    </source>
</evidence>
<dbReference type="RefSeq" id="WP_126377858.1">
    <property type="nucleotide sequence ID" value="NZ_AP017378.1"/>
</dbReference>
<dbReference type="Pfam" id="PF02518">
    <property type="entry name" value="HATPase_c"/>
    <property type="match status" value="1"/>
</dbReference>
<evidence type="ECO:0000256" key="4">
    <source>
        <dbReference type="ARBA" id="ARBA00022553"/>
    </source>
</evidence>
<evidence type="ECO:0000313" key="14">
    <source>
        <dbReference type="EMBL" id="BBD08064.1"/>
    </source>
</evidence>
<feature type="domain" description="HAMP" evidence="13">
    <location>
        <begin position="209"/>
        <end position="261"/>
    </location>
</feature>
<evidence type="ECO:0000256" key="6">
    <source>
        <dbReference type="ARBA" id="ARBA00022777"/>
    </source>
</evidence>
<dbReference type="SUPFAM" id="SSF47384">
    <property type="entry name" value="Homodimeric domain of signal transducing histidine kinase"/>
    <property type="match status" value="1"/>
</dbReference>
<dbReference type="InterPro" id="IPR003660">
    <property type="entry name" value="HAMP_dom"/>
</dbReference>
<dbReference type="CDD" id="cd00130">
    <property type="entry name" value="PAS"/>
    <property type="match status" value="1"/>
</dbReference>
<dbReference type="SMART" id="SM00448">
    <property type="entry name" value="REC"/>
    <property type="match status" value="1"/>
</dbReference>
<dbReference type="AlphaFoldDB" id="A0A2Z6AXT0"/>
<keyword evidence="5" id="KW-0808">Transferase</keyword>
<gene>
    <name evidence="14" type="ORF">DFE_1338</name>
</gene>
<dbReference type="InterPro" id="IPR011006">
    <property type="entry name" value="CheY-like_superfamily"/>
</dbReference>
<evidence type="ECO:0000256" key="7">
    <source>
        <dbReference type="ARBA" id="ARBA00023012"/>
    </source>
</evidence>
<protein>
    <recommendedName>
        <fullName evidence="3">histidine kinase</fullName>
        <ecNumber evidence="3">2.7.13.3</ecNumber>
    </recommendedName>
</protein>
<dbReference type="GO" id="GO:0000155">
    <property type="term" value="F:phosphorelay sensor kinase activity"/>
    <property type="evidence" value="ECO:0007669"/>
    <property type="project" value="InterPro"/>
</dbReference>
<evidence type="ECO:0000256" key="1">
    <source>
        <dbReference type="ARBA" id="ARBA00000085"/>
    </source>
</evidence>
<evidence type="ECO:0000313" key="15">
    <source>
        <dbReference type="Proteomes" id="UP000269883"/>
    </source>
</evidence>
<dbReference type="PANTHER" id="PTHR45339">
    <property type="entry name" value="HYBRID SIGNAL TRANSDUCTION HISTIDINE KINASE J"/>
    <property type="match status" value="1"/>
</dbReference>
<keyword evidence="4 8" id="KW-0597">Phosphoprotein</keyword>
<dbReference type="Gene3D" id="3.40.50.2300">
    <property type="match status" value="1"/>
</dbReference>
<evidence type="ECO:0000256" key="3">
    <source>
        <dbReference type="ARBA" id="ARBA00012438"/>
    </source>
</evidence>
<evidence type="ECO:0000259" key="12">
    <source>
        <dbReference type="PROSITE" id="PS50113"/>
    </source>
</evidence>
<dbReference type="InterPro" id="IPR035965">
    <property type="entry name" value="PAS-like_dom_sf"/>
</dbReference>
<dbReference type="Gene3D" id="1.10.287.130">
    <property type="match status" value="1"/>
</dbReference>
<dbReference type="Pfam" id="PF12729">
    <property type="entry name" value="4HB_MCP_1"/>
    <property type="match status" value="1"/>
</dbReference>
<dbReference type="InterPro" id="IPR036097">
    <property type="entry name" value="HisK_dim/P_sf"/>
</dbReference>
<feature type="domain" description="Histidine kinase" evidence="10">
    <location>
        <begin position="402"/>
        <end position="623"/>
    </location>
</feature>
<dbReference type="NCBIfam" id="TIGR00229">
    <property type="entry name" value="sensory_box"/>
    <property type="match status" value="1"/>
</dbReference>
<dbReference type="SMART" id="SM00388">
    <property type="entry name" value="HisKA"/>
    <property type="match status" value="1"/>
</dbReference>
<dbReference type="InterPro" id="IPR001789">
    <property type="entry name" value="Sig_transdc_resp-reg_receiver"/>
</dbReference>
<dbReference type="PROSITE" id="PS50885">
    <property type="entry name" value="HAMP"/>
    <property type="match status" value="1"/>
</dbReference>
<dbReference type="EC" id="2.7.13.3" evidence="3"/>
<keyword evidence="9" id="KW-0812">Transmembrane</keyword>
<dbReference type="EMBL" id="AP017378">
    <property type="protein sequence ID" value="BBD08064.1"/>
    <property type="molecule type" value="Genomic_DNA"/>
</dbReference>
<dbReference type="PROSITE" id="PS50110">
    <property type="entry name" value="RESPONSE_REGULATORY"/>
    <property type="match status" value="1"/>
</dbReference>
<accession>A0A2Z6AXT0</accession>
<dbReference type="PANTHER" id="PTHR45339:SF1">
    <property type="entry name" value="HYBRID SIGNAL TRANSDUCTION HISTIDINE KINASE J"/>
    <property type="match status" value="1"/>
</dbReference>
<dbReference type="CDD" id="cd00082">
    <property type="entry name" value="HisKA"/>
    <property type="match status" value="1"/>
</dbReference>
<keyword evidence="7" id="KW-0902">Two-component regulatory system</keyword>
<dbReference type="InterPro" id="IPR004358">
    <property type="entry name" value="Sig_transdc_His_kin-like_C"/>
</dbReference>
<feature type="transmembrane region" description="Helical" evidence="9">
    <location>
        <begin position="184"/>
        <end position="207"/>
    </location>
</feature>
<proteinExistence type="predicted"/>
<comment type="subcellular location">
    <subcellularLocation>
        <location evidence="2">Membrane</location>
    </subcellularLocation>
</comment>
<dbReference type="SUPFAM" id="SSF55785">
    <property type="entry name" value="PYP-like sensor domain (PAS domain)"/>
    <property type="match status" value="1"/>
</dbReference>
<feature type="domain" description="Response regulatory" evidence="11">
    <location>
        <begin position="644"/>
        <end position="759"/>
    </location>
</feature>
<dbReference type="SUPFAM" id="SSF55874">
    <property type="entry name" value="ATPase domain of HSP90 chaperone/DNA topoisomerase II/histidine kinase"/>
    <property type="match status" value="1"/>
</dbReference>
<dbReference type="InterPro" id="IPR036890">
    <property type="entry name" value="HATPase_C_sf"/>
</dbReference>
<reference evidence="14 15" key="1">
    <citation type="journal article" date="2018" name="Sci. Adv.">
        <title>Multi-heme cytochromes provide a pathway for survival in energy-limited environments.</title>
        <authorList>
            <person name="Deng X."/>
            <person name="Dohmae N."/>
            <person name="Nealson K.H."/>
            <person name="Hashimoto K."/>
            <person name="Okamoto A."/>
        </authorList>
    </citation>
    <scope>NUCLEOTIDE SEQUENCE [LARGE SCALE GENOMIC DNA]</scope>
    <source>
        <strain evidence="14 15">IS5</strain>
    </source>
</reference>
<evidence type="ECO:0000259" key="11">
    <source>
        <dbReference type="PROSITE" id="PS50110"/>
    </source>
</evidence>
<dbReference type="OrthoDB" id="5438317at2"/>
<dbReference type="FunFam" id="3.30.565.10:FF:000010">
    <property type="entry name" value="Sensor histidine kinase RcsC"/>
    <property type="match status" value="1"/>
</dbReference>
<dbReference type="CDD" id="cd17546">
    <property type="entry name" value="REC_hyHK_CKI1_RcsC-like"/>
    <property type="match status" value="1"/>
</dbReference>
<dbReference type="PROSITE" id="PS50109">
    <property type="entry name" value="HIS_KIN"/>
    <property type="match status" value="1"/>
</dbReference>
<keyword evidence="9" id="KW-0472">Membrane</keyword>
<dbReference type="Gene3D" id="3.30.450.20">
    <property type="entry name" value="PAS domain"/>
    <property type="match status" value="1"/>
</dbReference>
<evidence type="ECO:0000256" key="2">
    <source>
        <dbReference type="ARBA" id="ARBA00004370"/>
    </source>
</evidence>
<keyword evidence="6" id="KW-0418">Kinase</keyword>
<feature type="modified residue" description="4-aspartylphosphate" evidence="8">
    <location>
        <position position="693"/>
    </location>
</feature>
<dbReference type="SUPFAM" id="SSF52172">
    <property type="entry name" value="CheY-like"/>
    <property type="match status" value="1"/>
</dbReference>
<evidence type="ECO:0000259" key="10">
    <source>
        <dbReference type="PROSITE" id="PS50109"/>
    </source>
</evidence>
<sequence length="764" mass="85446">MLTRFNLTAKLGFGFGTVILLLAIVGAVGIYEVQTIGALNQKMYQHPFTVSNMVRKLDANIIRMHRAMKDIALAQNIGEMEHAIALVDRLETDVLDSFEIVQQRFLGDTVMVERTKSLVQEWKPIRDEVIQLMRQDKRTEAADITKGRGAVHVDRIIDAMRELTDFAQLKAIQFHTETKRTGRLLIIFLVSLIILSIVISMVFTSYVTRSITVPAREIIQVSNAIARGDFSKTITYASGNEMGEMATSLRRMLTGVVGKGQSIINSIPIHFWTADTNFNLTFINDMAANAVGLPPQFENEHNAPPLTISQALRDDEAITFSLAQRSLSTGRRMKHEVRYTRNDSTTHLYQVISPLRGNDGEFAGVMGFALDISQHKKSEEDLRVAIEAAKQASRAKGEFLSNMSHEIRTPLSGIHGMLQLLQDSPVNKEQEQWISMALASEKSLLTVINDILDLSRLEAGRLELSDTPFSLIDSLETVINTFKIQADSQGIDLRYELDPGLPKRISGDETRLRQVLFNLVGNAIKFTPSGEIILKAFLYEEQSEVLTLGFTVSDTGIGIPKDRLEDIFREFVQVHSTCNRNYQGSGLGLTIVKQLITLMRGDITIDSTPRLGTTVRLTARFGKAQDLDAELQEELETPVTHHLRILVAEDDRINQMAIVAMLEKSGHHVLAVNNGHEAVKAFQSSHYDCILMDIQMPQVDGLEATKIIREQYSKDIPIIALTAHAMKGDRESFIEQGLSDYISKPINMEKLHELLSQIAPQSQE</sequence>
<dbReference type="CDD" id="cd16922">
    <property type="entry name" value="HATPase_EvgS-ArcB-TorS-like"/>
    <property type="match status" value="1"/>
</dbReference>
<dbReference type="InterPro" id="IPR024478">
    <property type="entry name" value="HlyB_4HB_MCP"/>
</dbReference>
<evidence type="ECO:0000256" key="8">
    <source>
        <dbReference type="PROSITE-ProRule" id="PRU00169"/>
    </source>
</evidence>
<dbReference type="PROSITE" id="PS50113">
    <property type="entry name" value="PAC"/>
    <property type="match status" value="1"/>
</dbReference>
<comment type="catalytic activity">
    <reaction evidence="1">
        <text>ATP + protein L-histidine = ADP + protein N-phospho-L-histidine.</text>
        <dbReference type="EC" id="2.7.13.3"/>
    </reaction>
</comment>
<evidence type="ECO:0000259" key="13">
    <source>
        <dbReference type="PROSITE" id="PS50885"/>
    </source>
</evidence>
<feature type="transmembrane region" description="Helical" evidence="9">
    <location>
        <begin position="12"/>
        <end position="33"/>
    </location>
</feature>
<dbReference type="SMART" id="SM00304">
    <property type="entry name" value="HAMP"/>
    <property type="match status" value="1"/>
</dbReference>
<dbReference type="KEGG" id="dfl:DFE_1338"/>
<dbReference type="Gene3D" id="6.10.340.10">
    <property type="match status" value="1"/>
</dbReference>
<keyword evidence="9" id="KW-1133">Transmembrane helix</keyword>
<dbReference type="InterPro" id="IPR003661">
    <property type="entry name" value="HisK_dim/P_dom"/>
</dbReference>
<dbReference type="InterPro" id="IPR000014">
    <property type="entry name" value="PAS"/>
</dbReference>
<dbReference type="InterPro" id="IPR003594">
    <property type="entry name" value="HATPase_dom"/>
</dbReference>
<dbReference type="CDD" id="cd06225">
    <property type="entry name" value="HAMP"/>
    <property type="match status" value="1"/>
</dbReference>
<dbReference type="SUPFAM" id="SSF158472">
    <property type="entry name" value="HAMP domain-like"/>
    <property type="match status" value="1"/>
</dbReference>
<dbReference type="PRINTS" id="PR00344">
    <property type="entry name" value="BCTRLSENSOR"/>
</dbReference>
<feature type="domain" description="PAC" evidence="12">
    <location>
        <begin position="333"/>
        <end position="384"/>
    </location>
</feature>
<dbReference type="GO" id="GO:0016020">
    <property type="term" value="C:membrane"/>
    <property type="evidence" value="ECO:0007669"/>
    <property type="project" value="UniProtKB-SubCell"/>
</dbReference>
<dbReference type="Proteomes" id="UP000269883">
    <property type="component" value="Chromosome"/>
</dbReference>
<dbReference type="Pfam" id="PF00672">
    <property type="entry name" value="HAMP"/>
    <property type="match status" value="1"/>
</dbReference>
<dbReference type="Pfam" id="PF00072">
    <property type="entry name" value="Response_reg"/>
    <property type="match status" value="1"/>
</dbReference>